<comment type="catalytic activity">
    <reaction evidence="3">
        <text>a purine D-ribonucleoside + phosphate = a purine nucleobase + alpha-D-ribose 1-phosphate</text>
        <dbReference type="Rhea" id="RHEA:19805"/>
        <dbReference type="ChEBI" id="CHEBI:26386"/>
        <dbReference type="ChEBI" id="CHEBI:43474"/>
        <dbReference type="ChEBI" id="CHEBI:57720"/>
        <dbReference type="ChEBI" id="CHEBI:142355"/>
        <dbReference type="EC" id="2.4.2.1"/>
    </reaction>
</comment>
<dbReference type="PANTHER" id="PTHR36540:SF1">
    <property type="entry name" value="PYRIMIDINE_PURINE NUCLEOSIDE PHOSPHORYLASE"/>
    <property type="match status" value="1"/>
</dbReference>
<comment type="catalytic activity">
    <reaction evidence="3">
        <text>guanosine + phosphate = alpha-D-ribose 1-phosphate + guanine</text>
        <dbReference type="Rhea" id="RHEA:13233"/>
        <dbReference type="ChEBI" id="CHEBI:16235"/>
        <dbReference type="ChEBI" id="CHEBI:16750"/>
        <dbReference type="ChEBI" id="CHEBI:43474"/>
        <dbReference type="ChEBI" id="CHEBI:57720"/>
        <dbReference type="EC" id="2.4.2.1"/>
    </reaction>
</comment>
<dbReference type="InterPro" id="IPR011051">
    <property type="entry name" value="RmlC_Cupin_sf"/>
</dbReference>
<name>A0A4R2L6V7_9GAMM</name>
<evidence type="ECO:0000256" key="2">
    <source>
        <dbReference type="ARBA" id="ARBA00022679"/>
    </source>
</evidence>
<dbReference type="GO" id="GO:0005829">
    <property type="term" value="C:cytosol"/>
    <property type="evidence" value="ECO:0007669"/>
    <property type="project" value="TreeGrafter"/>
</dbReference>
<dbReference type="GO" id="GO:0004731">
    <property type="term" value="F:purine-nucleoside phosphorylase activity"/>
    <property type="evidence" value="ECO:0007669"/>
    <property type="project" value="UniProtKB-UniRule"/>
</dbReference>
<dbReference type="EC" id="2.4.2.2" evidence="3"/>
<comment type="catalytic activity">
    <reaction evidence="3">
        <text>adenosine + phosphate = alpha-D-ribose 1-phosphate + adenine</text>
        <dbReference type="Rhea" id="RHEA:27642"/>
        <dbReference type="ChEBI" id="CHEBI:16335"/>
        <dbReference type="ChEBI" id="CHEBI:16708"/>
        <dbReference type="ChEBI" id="CHEBI:43474"/>
        <dbReference type="ChEBI" id="CHEBI:57720"/>
        <dbReference type="EC" id="2.4.2.1"/>
    </reaction>
</comment>
<comment type="similarity">
    <text evidence="3">Belongs to the nucleoside phosphorylase PpnP family.</text>
</comment>
<keyword evidence="2 3" id="KW-0808">Transferase</keyword>
<dbReference type="Gene3D" id="2.60.120.10">
    <property type="entry name" value="Jelly Rolls"/>
    <property type="match status" value="1"/>
</dbReference>
<comment type="caution">
    <text evidence="4">The sequence shown here is derived from an EMBL/GenBank/DDBJ whole genome shotgun (WGS) entry which is preliminary data.</text>
</comment>
<evidence type="ECO:0000313" key="5">
    <source>
        <dbReference type="Proteomes" id="UP000295765"/>
    </source>
</evidence>
<organism evidence="4 5">
    <name type="scientific">Plasticicumulans lactativorans</name>
    <dbReference type="NCBI Taxonomy" id="1133106"/>
    <lineage>
        <taxon>Bacteria</taxon>
        <taxon>Pseudomonadati</taxon>
        <taxon>Pseudomonadota</taxon>
        <taxon>Gammaproteobacteria</taxon>
        <taxon>Candidatus Competibacteraceae</taxon>
        <taxon>Plasticicumulans</taxon>
    </lineage>
</organism>
<comment type="catalytic activity">
    <reaction evidence="3">
        <text>uridine + phosphate = alpha-D-ribose 1-phosphate + uracil</text>
        <dbReference type="Rhea" id="RHEA:24388"/>
        <dbReference type="ChEBI" id="CHEBI:16704"/>
        <dbReference type="ChEBI" id="CHEBI:17568"/>
        <dbReference type="ChEBI" id="CHEBI:43474"/>
        <dbReference type="ChEBI" id="CHEBI:57720"/>
        <dbReference type="EC" id="2.4.2.2"/>
    </reaction>
</comment>
<proteinExistence type="inferred from homology"/>
<accession>A0A4R2L6V7</accession>
<dbReference type="OrthoDB" id="9793848at2"/>
<comment type="catalytic activity">
    <reaction evidence="3">
        <text>thymidine + phosphate = 2-deoxy-alpha-D-ribose 1-phosphate + thymine</text>
        <dbReference type="Rhea" id="RHEA:16037"/>
        <dbReference type="ChEBI" id="CHEBI:17748"/>
        <dbReference type="ChEBI" id="CHEBI:17821"/>
        <dbReference type="ChEBI" id="CHEBI:43474"/>
        <dbReference type="ChEBI" id="CHEBI:57259"/>
        <dbReference type="EC" id="2.4.2.2"/>
    </reaction>
</comment>
<comment type="catalytic activity">
    <reaction evidence="3">
        <text>xanthosine + phosphate = alpha-D-ribose 1-phosphate + xanthine</text>
        <dbReference type="Rhea" id="RHEA:27638"/>
        <dbReference type="ChEBI" id="CHEBI:17712"/>
        <dbReference type="ChEBI" id="CHEBI:18107"/>
        <dbReference type="ChEBI" id="CHEBI:43474"/>
        <dbReference type="ChEBI" id="CHEBI:57720"/>
        <dbReference type="EC" id="2.4.2.1"/>
    </reaction>
</comment>
<dbReference type="Proteomes" id="UP000295765">
    <property type="component" value="Unassembled WGS sequence"/>
</dbReference>
<comment type="catalytic activity">
    <reaction evidence="3">
        <text>inosine + phosphate = alpha-D-ribose 1-phosphate + hypoxanthine</text>
        <dbReference type="Rhea" id="RHEA:27646"/>
        <dbReference type="ChEBI" id="CHEBI:17368"/>
        <dbReference type="ChEBI" id="CHEBI:17596"/>
        <dbReference type="ChEBI" id="CHEBI:43474"/>
        <dbReference type="ChEBI" id="CHEBI:57720"/>
        <dbReference type="EC" id="2.4.2.1"/>
    </reaction>
</comment>
<protein>
    <recommendedName>
        <fullName evidence="3">Pyrimidine/purine nucleoside phosphorylase</fullName>
        <ecNumber evidence="3">2.4.2.1</ecNumber>
        <ecNumber evidence="3">2.4.2.2</ecNumber>
    </recommendedName>
    <alternativeName>
        <fullName evidence="3">Adenosine phosphorylase</fullName>
    </alternativeName>
    <alternativeName>
        <fullName evidence="3">Cytidine phosphorylase</fullName>
    </alternativeName>
    <alternativeName>
        <fullName evidence="3">Guanosine phosphorylase</fullName>
    </alternativeName>
    <alternativeName>
        <fullName evidence="3">Inosine phosphorylase</fullName>
    </alternativeName>
    <alternativeName>
        <fullName evidence="3">Thymidine phosphorylase</fullName>
    </alternativeName>
    <alternativeName>
        <fullName evidence="3">Uridine phosphorylase</fullName>
    </alternativeName>
    <alternativeName>
        <fullName evidence="3">Xanthosine phosphorylase</fullName>
    </alternativeName>
</protein>
<dbReference type="CDD" id="cd20296">
    <property type="entry name" value="cupin_PpnP-like"/>
    <property type="match status" value="1"/>
</dbReference>
<evidence type="ECO:0000256" key="3">
    <source>
        <dbReference type="HAMAP-Rule" id="MF_01537"/>
    </source>
</evidence>
<comment type="function">
    <text evidence="3">Catalyzes the phosphorolysis of diverse nucleosides, yielding D-ribose 1-phosphate and the respective free bases. Can use uridine, adenosine, guanosine, cytidine, thymidine, inosine and xanthosine as substrates. Also catalyzes the reverse reactions.</text>
</comment>
<dbReference type="AlphaFoldDB" id="A0A4R2L6V7"/>
<reference evidence="4 5" key="1">
    <citation type="submission" date="2019-03" db="EMBL/GenBank/DDBJ databases">
        <title>Genomic Encyclopedia of Type Strains, Phase IV (KMG-IV): sequencing the most valuable type-strain genomes for metagenomic binning, comparative biology and taxonomic classification.</title>
        <authorList>
            <person name="Goeker M."/>
        </authorList>
    </citation>
    <scope>NUCLEOTIDE SEQUENCE [LARGE SCALE GENOMIC DNA]</scope>
    <source>
        <strain evidence="4 5">DSM 25287</strain>
    </source>
</reference>
<dbReference type="HAMAP" id="MF_01537">
    <property type="entry name" value="Nucleos_phosphorylase_PpnP"/>
    <property type="match status" value="1"/>
</dbReference>
<dbReference type="EMBL" id="SLWY01000010">
    <property type="protein sequence ID" value="TCO81017.1"/>
    <property type="molecule type" value="Genomic_DNA"/>
</dbReference>
<dbReference type="GO" id="GO:0004850">
    <property type="term" value="F:uridine phosphorylase activity"/>
    <property type="evidence" value="ECO:0007669"/>
    <property type="project" value="RHEA"/>
</dbReference>
<dbReference type="PANTHER" id="PTHR36540">
    <property type="entry name" value="PYRIMIDINE/PURINE NUCLEOSIDE PHOSPHORYLASE"/>
    <property type="match status" value="1"/>
</dbReference>
<evidence type="ECO:0000256" key="1">
    <source>
        <dbReference type="ARBA" id="ARBA00022676"/>
    </source>
</evidence>
<keyword evidence="1 3" id="KW-0328">Glycosyltransferase</keyword>
<dbReference type="GO" id="GO:0047975">
    <property type="term" value="F:guanosine phosphorylase activity"/>
    <property type="evidence" value="ECO:0007669"/>
    <property type="project" value="RHEA"/>
</dbReference>
<evidence type="ECO:0000313" key="4">
    <source>
        <dbReference type="EMBL" id="TCO81017.1"/>
    </source>
</evidence>
<sequence length="109" mass="11902">MSVQEHGRINNVSVVCKANVYFDGKVISHTVLHPNGDKQTLGLIQPGEFRFGTELPERMDIIAGACRVRLADADGWTTYGPGAVFHVPAHSHFDIAVDEGLCEYLCSFG</sequence>
<dbReference type="InterPro" id="IPR014710">
    <property type="entry name" value="RmlC-like_jellyroll"/>
</dbReference>
<dbReference type="EC" id="2.4.2.1" evidence="3"/>
<dbReference type="GO" id="GO:0009032">
    <property type="term" value="F:thymidine phosphorylase activity"/>
    <property type="evidence" value="ECO:0007669"/>
    <property type="project" value="RHEA"/>
</dbReference>
<dbReference type="Pfam" id="PF06865">
    <property type="entry name" value="Ppnp"/>
    <property type="match status" value="1"/>
</dbReference>
<keyword evidence="5" id="KW-1185">Reference proteome</keyword>
<dbReference type="SUPFAM" id="SSF51182">
    <property type="entry name" value="RmlC-like cupins"/>
    <property type="match status" value="1"/>
</dbReference>
<dbReference type="InterPro" id="IPR009664">
    <property type="entry name" value="Ppnp"/>
</dbReference>
<dbReference type="RefSeq" id="WP_132542179.1">
    <property type="nucleotide sequence ID" value="NZ_SLWY01000010.1"/>
</dbReference>
<gene>
    <name evidence="3" type="primary">ppnP</name>
    <name evidence="4" type="ORF">EV699_11042</name>
</gene>
<comment type="catalytic activity">
    <reaction evidence="3">
        <text>cytidine + phosphate = cytosine + alpha-D-ribose 1-phosphate</text>
        <dbReference type="Rhea" id="RHEA:52540"/>
        <dbReference type="ChEBI" id="CHEBI:16040"/>
        <dbReference type="ChEBI" id="CHEBI:17562"/>
        <dbReference type="ChEBI" id="CHEBI:43474"/>
        <dbReference type="ChEBI" id="CHEBI:57720"/>
        <dbReference type="EC" id="2.4.2.2"/>
    </reaction>
</comment>